<proteinExistence type="predicted"/>
<keyword evidence="2" id="KW-1185">Reference proteome</keyword>
<dbReference type="EMBL" id="JACTUZ010000258">
    <property type="protein sequence ID" value="MBC9180216.1"/>
    <property type="molecule type" value="Genomic_DNA"/>
</dbReference>
<sequence>MAWEEIRPIMVGKRSNQPSVSVAWRQYGKGDKGYRFVISVNGPLMKLFGWKQGTNLLVKVNHQARLMRLTETPATGFMLQQKHTHTGYVGVRLDGVTVTGTKAAAVTGHHVDGKALVVQLPKWAVREGTEFASHPALPAPISAPPSQHRSIMERVPDPVAPLRGRA</sequence>
<organism evidence="1 2">
    <name type="scientific">Pseudoroseomonas ludipueritiae</name>
    <dbReference type="NCBI Taxonomy" id="198093"/>
    <lineage>
        <taxon>Bacteria</taxon>
        <taxon>Pseudomonadati</taxon>
        <taxon>Pseudomonadota</taxon>
        <taxon>Alphaproteobacteria</taxon>
        <taxon>Acetobacterales</taxon>
        <taxon>Acetobacteraceae</taxon>
        <taxon>Pseudoroseomonas</taxon>
    </lineage>
</organism>
<protein>
    <submittedName>
        <fullName evidence="1">Uncharacterized protein</fullName>
    </submittedName>
</protein>
<dbReference type="RefSeq" id="WP_187781174.1">
    <property type="nucleotide sequence ID" value="NZ_JACTUZ010000258.1"/>
</dbReference>
<reference evidence="1 2" key="1">
    <citation type="journal article" date="2009" name="Int. J. Syst. Evol. Microbiol.">
        <title>Transfer of Teichococcus ludipueritiae and Muricoccus roseus to the genus Roseomonas, as Roseomonas ludipueritiae comb. nov. and Roseomonas rosea comb. nov., respectively, and emended description of the genus Roseomonas.</title>
        <authorList>
            <person name="Sanchez-Porro C."/>
            <person name="Gallego V."/>
            <person name="Busse H.J."/>
            <person name="Kampfer P."/>
            <person name="Ventosa A."/>
        </authorList>
    </citation>
    <scope>NUCLEOTIDE SEQUENCE [LARGE SCALE GENOMIC DNA]</scope>
    <source>
        <strain evidence="1 2">DSM 14915</strain>
    </source>
</reference>
<gene>
    <name evidence="1" type="ORF">IBL25_25045</name>
</gene>
<name>A0ABR7RF15_9PROT</name>
<comment type="caution">
    <text evidence="1">The sequence shown here is derived from an EMBL/GenBank/DDBJ whole genome shotgun (WGS) entry which is preliminary data.</text>
</comment>
<evidence type="ECO:0000313" key="1">
    <source>
        <dbReference type="EMBL" id="MBC9180216.1"/>
    </source>
</evidence>
<evidence type="ECO:0000313" key="2">
    <source>
        <dbReference type="Proteomes" id="UP000603940"/>
    </source>
</evidence>
<accession>A0ABR7RF15</accession>
<dbReference type="Proteomes" id="UP000603940">
    <property type="component" value="Unassembled WGS sequence"/>
</dbReference>